<evidence type="ECO:0000259" key="10">
    <source>
        <dbReference type="Pfam" id="PF04389"/>
    </source>
</evidence>
<evidence type="ECO:0000256" key="5">
    <source>
        <dbReference type="ARBA" id="ARBA00022729"/>
    </source>
</evidence>
<keyword evidence="4 9" id="KW-0479">Metal-binding</keyword>
<dbReference type="OrthoDB" id="10254527at2759"/>
<dbReference type="AlphaFoldDB" id="A0A8H3D3S9"/>
<accession>A0A8H3D3S9</accession>
<evidence type="ECO:0000256" key="2">
    <source>
        <dbReference type="ARBA" id="ARBA00022438"/>
    </source>
</evidence>
<dbReference type="InterPro" id="IPR018247">
    <property type="entry name" value="EF_Hand_1_Ca_BS"/>
</dbReference>
<feature type="signal peptide" evidence="9">
    <location>
        <begin position="1"/>
        <end position="19"/>
    </location>
</feature>
<keyword evidence="2" id="KW-0031">Aminopeptidase</keyword>
<dbReference type="EMBL" id="CAJMWY010003832">
    <property type="protein sequence ID" value="CAE6508495.1"/>
    <property type="molecule type" value="Genomic_DNA"/>
</dbReference>
<evidence type="ECO:0000256" key="1">
    <source>
        <dbReference type="ARBA" id="ARBA00001947"/>
    </source>
</evidence>
<keyword evidence="6 9" id="KW-0378">Hydrolase</keyword>
<comment type="caution">
    <text evidence="11">The sequence shown here is derived from an EMBL/GenBank/DDBJ whole genome shotgun (WGS) entry which is preliminary data.</text>
</comment>
<evidence type="ECO:0000256" key="7">
    <source>
        <dbReference type="ARBA" id="ARBA00022833"/>
    </source>
</evidence>
<proteinExistence type="inferred from homology"/>
<dbReference type="GO" id="GO:0004177">
    <property type="term" value="F:aminopeptidase activity"/>
    <property type="evidence" value="ECO:0007669"/>
    <property type="project" value="UniProtKB-KW"/>
</dbReference>
<evidence type="ECO:0000256" key="4">
    <source>
        <dbReference type="ARBA" id="ARBA00022723"/>
    </source>
</evidence>
<protein>
    <recommendedName>
        <fullName evidence="9">Peptide hydrolase</fullName>
        <ecNumber evidence="9">3.4.-.-</ecNumber>
    </recommendedName>
</protein>
<dbReference type="Gene3D" id="3.40.630.10">
    <property type="entry name" value="Zn peptidases"/>
    <property type="match status" value="2"/>
</dbReference>
<dbReference type="InterPro" id="IPR007484">
    <property type="entry name" value="Peptidase_M28"/>
</dbReference>
<keyword evidence="5 9" id="KW-0732">Signal</keyword>
<dbReference type="Proteomes" id="UP000663861">
    <property type="component" value="Unassembled WGS sequence"/>
</dbReference>
<dbReference type="PANTHER" id="PTHR12147:SF56">
    <property type="entry name" value="AMINOPEPTIDASE YDR415C-RELATED"/>
    <property type="match status" value="1"/>
</dbReference>
<name>A0A8H3D3S9_9AGAM</name>
<gene>
    <name evidence="11" type="ORF">RDB_LOCUS133667</name>
</gene>
<sequence length="397" mass="42077">MKFSRALALGSFCLSAVLAAPVSDFDANVAKGLRLIQTSEETAPYWATEDQKLELLRADKGFFDLTETYHQVEEQKAKGIKAIVERATYPSPSKSSTVKSIISTLSTSRMQSSLSTLTAYNNRYYTSSTGSAASTWIYNQLTSIASGKSGITVSQFSHSWAQKSIIAKFNGASTTAAAVIFGCHIDSINLSSPSSGRAPVIFGCHIDSINLSSPSSGRAPGADDNGTGTVNLIEVFRALVAAGFSPTRPVEFHFYAAEEVGLLGSQAVAANYKSAGKSVYAMINLDMTGYFKPGSTEVIALVTDRVDSGLNTYLRSLISAYCAIPAGTDYCGYACSDHASWNTQGYPAAFPFEAPTVSENPYIHSASDTTSVSGFSWTHSLEFAKLAAAAAVELGSV</sequence>
<evidence type="ECO:0000313" key="11">
    <source>
        <dbReference type="EMBL" id="CAE6508495.1"/>
    </source>
</evidence>
<dbReference type="InterPro" id="IPR045175">
    <property type="entry name" value="M28_fam"/>
</dbReference>
<dbReference type="CDD" id="cd03879">
    <property type="entry name" value="M28_AAP"/>
    <property type="match status" value="1"/>
</dbReference>
<dbReference type="GO" id="GO:0046872">
    <property type="term" value="F:metal ion binding"/>
    <property type="evidence" value="ECO:0007669"/>
    <property type="project" value="UniProtKB-KW"/>
</dbReference>
<dbReference type="SUPFAM" id="SSF53187">
    <property type="entry name" value="Zn-dependent exopeptidases"/>
    <property type="match status" value="1"/>
</dbReference>
<organism evidence="11 12">
    <name type="scientific">Rhizoctonia solani</name>
    <dbReference type="NCBI Taxonomy" id="456999"/>
    <lineage>
        <taxon>Eukaryota</taxon>
        <taxon>Fungi</taxon>
        <taxon>Dikarya</taxon>
        <taxon>Basidiomycota</taxon>
        <taxon>Agaricomycotina</taxon>
        <taxon>Agaricomycetes</taxon>
        <taxon>Cantharellales</taxon>
        <taxon>Ceratobasidiaceae</taxon>
        <taxon>Rhizoctonia</taxon>
    </lineage>
</organism>
<dbReference type="GO" id="GO:0006508">
    <property type="term" value="P:proteolysis"/>
    <property type="evidence" value="ECO:0007669"/>
    <property type="project" value="UniProtKB-KW"/>
</dbReference>
<feature type="domain" description="Peptidase M28" evidence="10">
    <location>
        <begin position="187"/>
        <end position="388"/>
    </location>
</feature>
<evidence type="ECO:0000256" key="9">
    <source>
        <dbReference type="RuleBase" id="RU361240"/>
    </source>
</evidence>
<dbReference type="PANTHER" id="PTHR12147">
    <property type="entry name" value="METALLOPEPTIDASE M28 FAMILY MEMBER"/>
    <property type="match status" value="1"/>
</dbReference>
<comment type="similarity">
    <text evidence="8">Belongs to the peptidase M28 family. M28E subfamily.</text>
</comment>
<keyword evidence="7 9" id="KW-0862">Zinc</keyword>
<dbReference type="PROSITE" id="PS00018">
    <property type="entry name" value="EF_HAND_1"/>
    <property type="match status" value="1"/>
</dbReference>
<comment type="cofactor">
    <cofactor evidence="1">
        <name>Zn(2+)</name>
        <dbReference type="ChEBI" id="CHEBI:29105"/>
    </cofactor>
</comment>
<evidence type="ECO:0000256" key="3">
    <source>
        <dbReference type="ARBA" id="ARBA00022670"/>
    </source>
</evidence>
<feature type="chain" id="PRO_5034299568" description="Peptide hydrolase" evidence="9">
    <location>
        <begin position="20"/>
        <end position="397"/>
    </location>
</feature>
<evidence type="ECO:0000256" key="6">
    <source>
        <dbReference type="ARBA" id="ARBA00022801"/>
    </source>
</evidence>
<evidence type="ECO:0000256" key="8">
    <source>
        <dbReference type="ARBA" id="ARBA00043962"/>
    </source>
</evidence>
<keyword evidence="3 9" id="KW-0645">Protease</keyword>
<evidence type="ECO:0000313" key="12">
    <source>
        <dbReference type="Proteomes" id="UP000663861"/>
    </source>
</evidence>
<reference evidence="11" key="1">
    <citation type="submission" date="2021-01" db="EMBL/GenBank/DDBJ databases">
        <authorList>
            <person name="Kaushik A."/>
        </authorList>
    </citation>
    <scope>NUCLEOTIDE SEQUENCE</scope>
    <source>
        <strain evidence="11">AG4-RS23</strain>
    </source>
</reference>
<dbReference type="GO" id="GO:0008235">
    <property type="term" value="F:metalloexopeptidase activity"/>
    <property type="evidence" value="ECO:0007669"/>
    <property type="project" value="InterPro"/>
</dbReference>
<dbReference type="Pfam" id="PF04389">
    <property type="entry name" value="Peptidase_M28"/>
    <property type="match status" value="1"/>
</dbReference>
<dbReference type="EC" id="3.4.-.-" evidence="9"/>